<dbReference type="InterPro" id="IPR029068">
    <property type="entry name" value="Glyas_Bleomycin-R_OHBP_Dase"/>
</dbReference>
<feature type="domain" description="PhnB-like" evidence="1">
    <location>
        <begin position="2"/>
        <end position="124"/>
    </location>
</feature>
<dbReference type="GO" id="GO:0032259">
    <property type="term" value="P:methylation"/>
    <property type="evidence" value="ECO:0007669"/>
    <property type="project" value="UniProtKB-KW"/>
</dbReference>
<protein>
    <submittedName>
        <fullName evidence="2">Glyoxalase superfamily enzyme, possibly 3-demethylubiquinone-9 3-methyltransferase</fullName>
    </submittedName>
</protein>
<sequence length="297" mass="33865">MEKIVPHFWFETDAKEAVDFYMSLFEDSEIRTVQELEGTPLGENTVAYEFNLAGQHFAALNGGPNFKMNSSISMTVHGKTKEEVQMLWDELAEGGHILMPLKAYDFSEFYGWVEDRYGLSWQLIYTEGKNDKQKIIPSLTFSGTATGKARDAITYYTNIFQNGEIFEVHEYESGQASSEEAQIAHATFEIMGLEMIAADHPETVDYQFNEGVSLMILCVTQAEIDYYWDKLSAAIEAEQCGWVQDKFGVSWQIVPMNLSELLSTGTRKQINAVTEEFLQMEKINVERLERAWEKAAE</sequence>
<dbReference type="AlphaFoldDB" id="A0A1M4YK24"/>
<dbReference type="Proteomes" id="UP000184128">
    <property type="component" value="Unassembled WGS sequence"/>
</dbReference>
<dbReference type="SUPFAM" id="SSF54593">
    <property type="entry name" value="Glyoxalase/Bleomycin resistance protein/Dihydroxybiphenyl dioxygenase"/>
    <property type="match status" value="2"/>
</dbReference>
<organism evidence="2 3">
    <name type="scientific">Atopostipes suicloacalis DSM 15692</name>
    <dbReference type="NCBI Taxonomy" id="1121025"/>
    <lineage>
        <taxon>Bacteria</taxon>
        <taxon>Bacillati</taxon>
        <taxon>Bacillota</taxon>
        <taxon>Bacilli</taxon>
        <taxon>Lactobacillales</taxon>
        <taxon>Carnobacteriaceae</taxon>
        <taxon>Atopostipes</taxon>
    </lineage>
</organism>
<accession>A0A1M4YK24</accession>
<keyword evidence="2" id="KW-0830">Ubiquinone</keyword>
<dbReference type="GO" id="GO:0008168">
    <property type="term" value="F:methyltransferase activity"/>
    <property type="evidence" value="ECO:0007669"/>
    <property type="project" value="UniProtKB-KW"/>
</dbReference>
<reference evidence="2 3" key="1">
    <citation type="submission" date="2016-11" db="EMBL/GenBank/DDBJ databases">
        <authorList>
            <person name="Jaros S."/>
            <person name="Januszkiewicz K."/>
            <person name="Wedrychowicz H."/>
        </authorList>
    </citation>
    <scope>NUCLEOTIDE SEQUENCE [LARGE SCALE GENOMIC DNA]</scope>
    <source>
        <strain evidence="2 3">DSM 15692</strain>
    </source>
</reference>
<dbReference type="Pfam" id="PF06983">
    <property type="entry name" value="3-dmu-9_3-mt"/>
    <property type="match status" value="2"/>
</dbReference>
<name>A0A1M4YK24_9LACT</name>
<feature type="domain" description="PhnB-like" evidence="1">
    <location>
        <begin position="133"/>
        <end position="254"/>
    </location>
</feature>
<dbReference type="CDD" id="cd06588">
    <property type="entry name" value="PhnB_like"/>
    <property type="match status" value="2"/>
</dbReference>
<keyword evidence="2" id="KW-0489">Methyltransferase</keyword>
<dbReference type="EMBL" id="FQUF01000029">
    <property type="protein sequence ID" value="SHF06109.1"/>
    <property type="molecule type" value="Genomic_DNA"/>
</dbReference>
<keyword evidence="2" id="KW-0808">Transferase</keyword>
<dbReference type="OrthoDB" id="9806473at2"/>
<dbReference type="Gene3D" id="3.30.720.110">
    <property type="match status" value="1"/>
</dbReference>
<dbReference type="STRING" id="1121025.SAMN02745249_01718"/>
<evidence type="ECO:0000313" key="2">
    <source>
        <dbReference type="EMBL" id="SHF06109.1"/>
    </source>
</evidence>
<dbReference type="Gene3D" id="3.10.180.10">
    <property type="entry name" value="2,3-Dihydroxybiphenyl 1,2-Dioxygenase, domain 1"/>
    <property type="match status" value="1"/>
</dbReference>
<gene>
    <name evidence="2" type="ORF">SAMN02745249_01718</name>
</gene>
<dbReference type="Gene3D" id="3.30.720.100">
    <property type="match status" value="1"/>
</dbReference>
<evidence type="ECO:0000313" key="3">
    <source>
        <dbReference type="Proteomes" id="UP000184128"/>
    </source>
</evidence>
<proteinExistence type="predicted"/>
<dbReference type="RefSeq" id="WP_073298441.1">
    <property type="nucleotide sequence ID" value="NZ_FQUF01000029.1"/>
</dbReference>
<evidence type="ECO:0000259" key="1">
    <source>
        <dbReference type="Pfam" id="PF06983"/>
    </source>
</evidence>
<dbReference type="PANTHER" id="PTHR33990">
    <property type="entry name" value="PROTEIN YJDN-RELATED"/>
    <property type="match status" value="1"/>
</dbReference>
<keyword evidence="3" id="KW-1185">Reference proteome</keyword>
<dbReference type="InterPro" id="IPR028973">
    <property type="entry name" value="PhnB-like"/>
</dbReference>